<dbReference type="NCBIfam" id="NF035938">
    <property type="entry name" value="EboA_domain"/>
    <property type="match status" value="1"/>
</dbReference>
<dbReference type="Proteomes" id="UP000253941">
    <property type="component" value="Unassembled WGS sequence"/>
</dbReference>
<evidence type="ECO:0000313" key="2">
    <source>
        <dbReference type="Proteomes" id="UP000253941"/>
    </source>
</evidence>
<proteinExistence type="predicted"/>
<dbReference type="RefSeq" id="WP_114581248.1">
    <property type="nucleotide sequence ID" value="NZ_QPMH01000004.1"/>
</dbReference>
<keyword evidence="2" id="KW-1185">Reference proteome</keyword>
<accession>A0A369TBH6</accession>
<evidence type="ECO:0000313" key="1">
    <source>
        <dbReference type="EMBL" id="RDD62673.1"/>
    </source>
</evidence>
<dbReference type="EMBL" id="QPMH01000004">
    <property type="protein sequence ID" value="RDD62673.1"/>
    <property type="molecule type" value="Genomic_DNA"/>
</dbReference>
<gene>
    <name evidence="1" type="ORF">DRB17_05790</name>
</gene>
<dbReference type="InterPro" id="IPR047715">
    <property type="entry name" value="EboA_dom"/>
</dbReference>
<protein>
    <recommendedName>
        <fullName evidence="3">EboA domain-containing protein</fullName>
    </recommendedName>
</protein>
<evidence type="ECO:0008006" key="3">
    <source>
        <dbReference type="Google" id="ProtNLM"/>
    </source>
</evidence>
<comment type="caution">
    <text evidence="1">The sequence shown here is derived from an EMBL/GenBank/DDBJ whole genome shotgun (WGS) entry which is preliminary data.</text>
</comment>
<reference evidence="1 2" key="1">
    <citation type="submission" date="2018-07" db="EMBL/GenBank/DDBJ databases">
        <title>Venubactetium sediminum gen. nov., sp. nov., isolated from a marine solar saltern.</title>
        <authorList>
            <person name="Wang S."/>
        </authorList>
    </citation>
    <scope>NUCLEOTIDE SEQUENCE [LARGE SCALE GENOMIC DNA]</scope>
    <source>
        <strain evidence="1 2">WD2A32</strain>
    </source>
</reference>
<name>A0A369TBH6_9PROT</name>
<sequence length="289" mass="31231">MASPYDLLQSWLTRQLTDQGREWLGATLAKVAQPGDDKALYVALGLVPRKLGKADLALGSEELEAAAAARPGWDPRGWSVDQAARVLLLLGAAEVEPERFPDLLDTLCATADVGELVAIYRGLPLYPRPDSLVTRAAEGARSNMRALFEAVAHRNPFPREQFAELAWNHMVLKALFIGSTLYPIQGLEERANRNLARMLRDFAHERWSAGRPVSPELWRCVAPYAEGEALDDLAKALEMDAAGGARGAALALAANGGADARKVLARAPELAGAIESGRLSWETLSKETG</sequence>
<organism evidence="1 2">
    <name type="scientific">Ferruginivarius sediminum</name>
    <dbReference type="NCBI Taxonomy" id="2661937"/>
    <lineage>
        <taxon>Bacteria</taxon>
        <taxon>Pseudomonadati</taxon>
        <taxon>Pseudomonadota</taxon>
        <taxon>Alphaproteobacteria</taxon>
        <taxon>Rhodospirillales</taxon>
        <taxon>Rhodospirillaceae</taxon>
        <taxon>Ferruginivarius</taxon>
    </lineage>
</organism>
<dbReference type="AlphaFoldDB" id="A0A369TBH6"/>